<protein>
    <submittedName>
        <fullName evidence="1">Uncharacterized protein</fullName>
    </submittedName>
</protein>
<gene>
    <name evidence="1" type="ORF">CCMP2556_LOCUS4226</name>
</gene>
<name>A0ABP0I028_9DINO</name>
<dbReference type="EMBL" id="CAXAMN010001725">
    <property type="protein sequence ID" value="CAK8995908.1"/>
    <property type="molecule type" value="Genomic_DNA"/>
</dbReference>
<organism evidence="1 2">
    <name type="scientific">Durusdinium trenchii</name>
    <dbReference type="NCBI Taxonomy" id="1381693"/>
    <lineage>
        <taxon>Eukaryota</taxon>
        <taxon>Sar</taxon>
        <taxon>Alveolata</taxon>
        <taxon>Dinophyceae</taxon>
        <taxon>Suessiales</taxon>
        <taxon>Symbiodiniaceae</taxon>
        <taxon>Durusdinium</taxon>
    </lineage>
</organism>
<dbReference type="Proteomes" id="UP001642484">
    <property type="component" value="Unassembled WGS sequence"/>
</dbReference>
<evidence type="ECO:0000313" key="1">
    <source>
        <dbReference type="EMBL" id="CAK8995908.1"/>
    </source>
</evidence>
<proteinExistence type="predicted"/>
<comment type="caution">
    <text evidence="1">The sequence shown here is derived from an EMBL/GenBank/DDBJ whole genome shotgun (WGS) entry which is preliminary data.</text>
</comment>
<evidence type="ECO:0000313" key="2">
    <source>
        <dbReference type="Proteomes" id="UP001642484"/>
    </source>
</evidence>
<reference evidence="1 2" key="1">
    <citation type="submission" date="2024-02" db="EMBL/GenBank/DDBJ databases">
        <authorList>
            <person name="Chen Y."/>
            <person name="Shah S."/>
            <person name="Dougan E. K."/>
            <person name="Thang M."/>
            <person name="Chan C."/>
        </authorList>
    </citation>
    <scope>NUCLEOTIDE SEQUENCE [LARGE SCALE GENOMIC DNA]</scope>
</reference>
<keyword evidence="2" id="KW-1185">Reference proteome</keyword>
<accession>A0ABP0I028</accession>
<sequence>MWKLTGSIQFVIPRELQTVCCELGGQGREKMKLAGPIPKIEKHVLYRTDPDRLYRNPQRFCRCPLPALSGVCTSLVGSQKPCVSNTKPVLDSVQLVLDSVQFASSRRRAWPGSGEALTDEEIDEMIREADVDGDALDTERQESPSDGGAHAVLVDPAALKATQKAWLQELILLQGFDGAWLDSVELREILGLPAAVWSGSGAGWATALILAALQLYLPGLFADWDLLGQKARAWLQSESLVTQALELLQQVAPVWPKTVECTRASGARVPPVRTVRGGGGIRYEEFVKMMMAK</sequence>